<keyword evidence="4" id="KW-1185">Reference proteome</keyword>
<dbReference type="RefSeq" id="WP_215381342.1">
    <property type="nucleotide sequence ID" value="NZ_JAGTIS010000028.1"/>
</dbReference>
<dbReference type="Gene3D" id="3.40.50.12780">
    <property type="entry name" value="N-terminal domain of ligase-like"/>
    <property type="match status" value="1"/>
</dbReference>
<sequence>MTVQCLNDIRELEQVPLSERGLASSTYEALRRTAERTPDAPALSFFADATDFRNTHDWSYSELFTDITRAANAFHDLGITPGEVIAFILPNLPETHFTIWGGEAAGIVMAINPLLEAGQIASLLQAAKASVVVTLAPTPGSDLWPKLASQLDRLPEVRHIVWVGMEPYVGKAQGEALRSLAEKERELHKGTSIHDLRALMDAQPGTHLKSGRQIRPEERSSFFCTGGTTGLPKIATRTHGSEVFNAWAMTAHLAPRNNGQVIFCGLPLFHVNGQLVTGLMPWTLGDHVILGTPQGYRGEGVIARFGEMVEHFGINFFSAVPTVYAALLQTELSGRDLSSLRYALCGAAPMPVELFREFEQRTGVKILEGYGLTEGACVSSVNPPHGERHIGSIGIRIAYQDMRAVVLDDAGAYVRDAGADEIGVITISGPNLFDGYLDESHNRGIWIDINGQRWLNTGDLGRQDEQGYFWLTGRKKELIIRGGHNIDPKQIEEALQAHPAVAMAAAVGSPDAYSGEVPVAYVQLRQGQACTVEELQAFASHNISERAAVPKRIEILEALPLTAVGKIFKPALQQQEVARVVRQEVEHLGLSGISVEVVQDSRRGLVACIRGCSNRETLASRLGRYSFQVEWLPATASTSTP</sequence>
<reference evidence="3 4" key="1">
    <citation type="submission" date="2021-04" db="EMBL/GenBank/DDBJ databases">
        <title>Pseudomonas boanensis sp. nov., a bacterium isolated from river water used for household purposes in Boane District, Mozambique.</title>
        <authorList>
            <person name="Nicklasson M."/>
            <person name="Martin-Rodriguez A.J."/>
            <person name="Thorell K."/>
            <person name="Neves L."/>
            <person name="Mussagy A."/>
            <person name="Rydberg H.A."/>
            <person name="Hernroth B."/>
            <person name="Svensson-Stadler L."/>
            <person name="Sjoling A."/>
        </authorList>
    </citation>
    <scope>NUCLEOTIDE SEQUENCE [LARGE SCALE GENOMIC DNA]</scope>
    <source>
        <strain evidence="3 4">DB1</strain>
    </source>
</reference>
<dbReference type="PANTHER" id="PTHR43767:SF1">
    <property type="entry name" value="NONRIBOSOMAL PEPTIDE SYNTHASE PES1 (EUROFUNG)-RELATED"/>
    <property type="match status" value="1"/>
</dbReference>
<dbReference type="PROSITE" id="PS00455">
    <property type="entry name" value="AMP_BINDING"/>
    <property type="match status" value="1"/>
</dbReference>
<evidence type="ECO:0000313" key="4">
    <source>
        <dbReference type="Proteomes" id="UP001519667"/>
    </source>
</evidence>
<dbReference type="Proteomes" id="UP001519667">
    <property type="component" value="Unassembled WGS sequence"/>
</dbReference>
<evidence type="ECO:0000259" key="2">
    <source>
        <dbReference type="Pfam" id="PF13193"/>
    </source>
</evidence>
<dbReference type="InterPro" id="IPR000873">
    <property type="entry name" value="AMP-dep_synth/lig_dom"/>
</dbReference>
<proteinExistence type="predicted"/>
<gene>
    <name evidence="3" type="ORF">J7302_25260</name>
</gene>
<name>A0ABS5XNZ0_9GAMM</name>
<feature type="domain" description="AMP-dependent synthetase/ligase" evidence="1">
    <location>
        <begin position="30"/>
        <end position="437"/>
    </location>
</feature>
<dbReference type="InterPro" id="IPR045851">
    <property type="entry name" value="AMP-bd_C_sf"/>
</dbReference>
<protein>
    <submittedName>
        <fullName evidence="3">Acyl-CoA synthetase</fullName>
    </submittedName>
</protein>
<feature type="domain" description="AMP-binding enzyme C-terminal" evidence="2">
    <location>
        <begin position="490"/>
        <end position="566"/>
    </location>
</feature>
<dbReference type="InterPro" id="IPR042099">
    <property type="entry name" value="ANL_N_sf"/>
</dbReference>
<dbReference type="InterPro" id="IPR020845">
    <property type="entry name" value="AMP-binding_CS"/>
</dbReference>
<accession>A0ABS5XNZ0</accession>
<dbReference type="InterPro" id="IPR025110">
    <property type="entry name" value="AMP-bd_C"/>
</dbReference>
<dbReference type="Gene3D" id="3.30.300.30">
    <property type="match status" value="1"/>
</dbReference>
<comment type="caution">
    <text evidence="3">The sequence shown here is derived from an EMBL/GenBank/DDBJ whole genome shotgun (WGS) entry which is preliminary data.</text>
</comment>
<dbReference type="SUPFAM" id="SSF56801">
    <property type="entry name" value="Acetyl-CoA synthetase-like"/>
    <property type="match status" value="1"/>
</dbReference>
<dbReference type="Pfam" id="PF00501">
    <property type="entry name" value="AMP-binding"/>
    <property type="match status" value="1"/>
</dbReference>
<evidence type="ECO:0000313" key="3">
    <source>
        <dbReference type="EMBL" id="MBT8769421.1"/>
    </source>
</evidence>
<dbReference type="Pfam" id="PF13193">
    <property type="entry name" value="AMP-binding_C"/>
    <property type="match status" value="1"/>
</dbReference>
<dbReference type="EMBL" id="JAGTIS010000028">
    <property type="protein sequence ID" value="MBT8769421.1"/>
    <property type="molecule type" value="Genomic_DNA"/>
</dbReference>
<dbReference type="NCBIfam" id="NF005714">
    <property type="entry name" value="PRK07529.1"/>
    <property type="match status" value="1"/>
</dbReference>
<dbReference type="InterPro" id="IPR050237">
    <property type="entry name" value="ATP-dep_AMP-bd_enzyme"/>
</dbReference>
<evidence type="ECO:0000259" key="1">
    <source>
        <dbReference type="Pfam" id="PF00501"/>
    </source>
</evidence>
<organism evidence="3 4">
    <name type="scientific">Metapseudomonas boanensis</name>
    <dbReference type="NCBI Taxonomy" id="2822138"/>
    <lineage>
        <taxon>Bacteria</taxon>
        <taxon>Pseudomonadati</taxon>
        <taxon>Pseudomonadota</taxon>
        <taxon>Gammaproteobacteria</taxon>
        <taxon>Pseudomonadales</taxon>
        <taxon>Pseudomonadaceae</taxon>
        <taxon>Metapseudomonas</taxon>
    </lineage>
</organism>
<dbReference type="PANTHER" id="PTHR43767">
    <property type="entry name" value="LONG-CHAIN-FATTY-ACID--COA LIGASE"/>
    <property type="match status" value="1"/>
</dbReference>